<protein>
    <submittedName>
        <fullName evidence="1">Uncharacterized protein</fullName>
    </submittedName>
</protein>
<dbReference type="EMBL" id="CP000554">
    <property type="protein sequence ID" value="ABM78713.1"/>
    <property type="molecule type" value="Genomic_DNA"/>
</dbReference>
<evidence type="ECO:0000313" key="1">
    <source>
        <dbReference type="EMBL" id="ABM78713.1"/>
    </source>
</evidence>
<reference evidence="1 2" key="1">
    <citation type="journal article" date="2007" name="PLoS Genet.">
        <title>Patterns and implications of gene gain and loss in the evolution of Prochlorococcus.</title>
        <authorList>
            <person name="Kettler G.C."/>
            <person name="Martiny A.C."/>
            <person name="Huang K."/>
            <person name="Zucker J."/>
            <person name="Coleman M.L."/>
            <person name="Rodrigue S."/>
            <person name="Chen F."/>
            <person name="Lapidus A."/>
            <person name="Ferriera S."/>
            <person name="Johnson J."/>
            <person name="Steglich C."/>
            <person name="Church G.M."/>
            <person name="Richardson P."/>
            <person name="Chisholm S.W."/>
        </authorList>
    </citation>
    <scope>NUCLEOTIDE SEQUENCE [LARGE SCALE GENOMIC DNA]</scope>
    <source>
        <strain evidence="1 2">MIT 9303</strain>
    </source>
</reference>
<proteinExistence type="predicted"/>
<dbReference type="HOGENOM" id="CLU_2397237_0_0_3"/>
<gene>
    <name evidence="1" type="ordered locus">P9303_19711</name>
</gene>
<dbReference type="Proteomes" id="UP000002274">
    <property type="component" value="Chromosome"/>
</dbReference>
<dbReference type="KEGG" id="pmf:P9303_19711"/>
<organism evidence="1 2">
    <name type="scientific">Prochlorococcus marinus (strain MIT 9303)</name>
    <dbReference type="NCBI Taxonomy" id="59922"/>
    <lineage>
        <taxon>Bacteria</taxon>
        <taxon>Bacillati</taxon>
        <taxon>Cyanobacteriota</taxon>
        <taxon>Cyanophyceae</taxon>
        <taxon>Synechococcales</taxon>
        <taxon>Prochlorococcaceae</taxon>
        <taxon>Prochlorococcus</taxon>
    </lineage>
</organism>
<accession>A2CB53</accession>
<evidence type="ECO:0000313" key="2">
    <source>
        <dbReference type="Proteomes" id="UP000002274"/>
    </source>
</evidence>
<dbReference type="STRING" id="59922.P9303_19711"/>
<dbReference type="AlphaFoldDB" id="A2CB53"/>
<sequence>MILAGDAAFACAWVISAVSVAFAVVSASRSCRAVHWCLSGWLSRDQGEGLRFFGPVPLLKREPGGLVLMCSALSFKQTSTLLWMGVVYASLLV</sequence>
<dbReference type="BioCyc" id="PMAR59922:G1G80-1711-MONOMER"/>
<name>A2CB53_PROM3</name>